<sequence length="42" mass="4823">MRLDVFGWKFAMGDKYALRANDLRGKIFSYGKDSLGKNFFGT</sequence>
<dbReference type="Proteomes" id="UP000013996">
    <property type="component" value="Unassembled WGS sequence"/>
</dbReference>
<proteinExistence type="predicted"/>
<evidence type="ECO:0000313" key="2">
    <source>
        <dbReference type="Proteomes" id="UP000013996"/>
    </source>
</evidence>
<protein>
    <submittedName>
        <fullName evidence="1">Uncharacterized protein</fullName>
    </submittedName>
</protein>
<dbReference type="AlphaFoldDB" id="A0A5E8H6X3"/>
<name>A0A5E8H6X3_9LEPT</name>
<dbReference type="EMBL" id="AOGX02000044">
    <property type="protein sequence ID" value="EOQ87161.1"/>
    <property type="molecule type" value="Genomic_DNA"/>
</dbReference>
<organism evidence="1 2">
    <name type="scientific">Leptospira yanagawae serovar Saopaulo str. Sao Paulo = ATCC 700523</name>
    <dbReference type="NCBI Taxonomy" id="1249483"/>
    <lineage>
        <taxon>Bacteria</taxon>
        <taxon>Pseudomonadati</taxon>
        <taxon>Spirochaetota</taxon>
        <taxon>Spirochaetia</taxon>
        <taxon>Leptospirales</taxon>
        <taxon>Leptospiraceae</taxon>
        <taxon>Leptospira</taxon>
    </lineage>
</organism>
<reference evidence="1 2" key="1">
    <citation type="submission" date="2013-04" db="EMBL/GenBank/DDBJ databases">
        <authorList>
            <person name="Harkins D.M."/>
            <person name="Durkin A.S."/>
            <person name="Brinkac L.M."/>
            <person name="Haft D.H."/>
            <person name="Selengut J.D."/>
            <person name="Sanka R."/>
            <person name="DePew J."/>
            <person name="Purushe J."/>
            <person name="Hartskeerl R.A."/>
            <person name="Ahmed A."/>
            <person name="van der Linden H."/>
            <person name="Goris M.G.A."/>
            <person name="Vinetz J.M."/>
            <person name="Sutton G.G."/>
            <person name="Nierman W.C."/>
            <person name="Fouts D.E."/>
        </authorList>
    </citation>
    <scope>NUCLEOTIDE SEQUENCE [LARGE SCALE GENOMIC DNA]</scope>
    <source>
        <strain evidence="1 2">Sao Paulo</strain>
    </source>
</reference>
<accession>A0A5E8H6X3</accession>
<evidence type="ECO:0000313" key="1">
    <source>
        <dbReference type="EMBL" id="EOQ87161.1"/>
    </source>
</evidence>
<dbReference type="STRING" id="1249483.LEP1GSC202_2605"/>
<gene>
    <name evidence="1" type="ORF">LEP1GSC202_2605</name>
</gene>
<comment type="caution">
    <text evidence="1">The sequence shown here is derived from an EMBL/GenBank/DDBJ whole genome shotgun (WGS) entry which is preliminary data.</text>
</comment>